<name>A0A0L9URX2_PHAAN</name>
<keyword evidence="1" id="KW-0812">Transmembrane</keyword>
<dbReference type="EMBL" id="CM003376">
    <property type="protein sequence ID" value="KOM45625.1"/>
    <property type="molecule type" value="Genomic_DNA"/>
</dbReference>
<gene>
    <name evidence="2" type="ORF">LR48_Vigan06g093100</name>
</gene>
<dbReference type="Proteomes" id="UP000053144">
    <property type="component" value="Chromosome 6"/>
</dbReference>
<proteinExistence type="predicted"/>
<keyword evidence="1" id="KW-0472">Membrane</keyword>
<dbReference type="AlphaFoldDB" id="A0A0L9URX2"/>
<evidence type="ECO:0000313" key="3">
    <source>
        <dbReference type="Proteomes" id="UP000053144"/>
    </source>
</evidence>
<organism evidence="2 3">
    <name type="scientific">Phaseolus angularis</name>
    <name type="common">Azuki bean</name>
    <name type="synonym">Vigna angularis</name>
    <dbReference type="NCBI Taxonomy" id="3914"/>
    <lineage>
        <taxon>Eukaryota</taxon>
        <taxon>Viridiplantae</taxon>
        <taxon>Streptophyta</taxon>
        <taxon>Embryophyta</taxon>
        <taxon>Tracheophyta</taxon>
        <taxon>Spermatophyta</taxon>
        <taxon>Magnoliopsida</taxon>
        <taxon>eudicotyledons</taxon>
        <taxon>Gunneridae</taxon>
        <taxon>Pentapetalae</taxon>
        <taxon>rosids</taxon>
        <taxon>fabids</taxon>
        <taxon>Fabales</taxon>
        <taxon>Fabaceae</taxon>
        <taxon>Papilionoideae</taxon>
        <taxon>50 kb inversion clade</taxon>
        <taxon>NPAAA clade</taxon>
        <taxon>indigoferoid/millettioid clade</taxon>
        <taxon>Phaseoleae</taxon>
        <taxon>Vigna</taxon>
    </lineage>
</organism>
<reference evidence="3" key="1">
    <citation type="journal article" date="2015" name="Proc. Natl. Acad. Sci. U.S.A.">
        <title>Genome sequencing of adzuki bean (Vigna angularis) provides insight into high starch and low fat accumulation and domestication.</title>
        <authorList>
            <person name="Yang K."/>
            <person name="Tian Z."/>
            <person name="Chen C."/>
            <person name="Luo L."/>
            <person name="Zhao B."/>
            <person name="Wang Z."/>
            <person name="Yu L."/>
            <person name="Li Y."/>
            <person name="Sun Y."/>
            <person name="Li W."/>
            <person name="Chen Y."/>
            <person name="Li Y."/>
            <person name="Zhang Y."/>
            <person name="Ai D."/>
            <person name="Zhao J."/>
            <person name="Shang C."/>
            <person name="Ma Y."/>
            <person name="Wu B."/>
            <person name="Wang M."/>
            <person name="Gao L."/>
            <person name="Sun D."/>
            <person name="Zhang P."/>
            <person name="Guo F."/>
            <person name="Wang W."/>
            <person name="Li Y."/>
            <person name="Wang J."/>
            <person name="Varshney R.K."/>
            <person name="Wang J."/>
            <person name="Ling H.Q."/>
            <person name="Wan P."/>
        </authorList>
    </citation>
    <scope>NUCLEOTIDE SEQUENCE</scope>
    <source>
        <strain evidence="3">cv. Jingnong 6</strain>
    </source>
</reference>
<sequence length="172" mass="19612">MHFLQSSLHYFITRTHQLLTFSPLRIRNTFFIPSRLSHNFICIFSKALFTTSSRDPSDSLGFSVRLELEFSFSFESVFDLVFSSSFSLFRCVLLVGGSLEESESSSHSFYRHLLGLSSISWHHSLGFVRASRVKGKYLCFDSCFSLIRVSGFVLVLCFDSVLILSLFFHSAA</sequence>
<evidence type="ECO:0000256" key="1">
    <source>
        <dbReference type="SAM" id="Phobius"/>
    </source>
</evidence>
<evidence type="ECO:0000313" key="2">
    <source>
        <dbReference type="EMBL" id="KOM45625.1"/>
    </source>
</evidence>
<accession>A0A0L9URX2</accession>
<keyword evidence="1" id="KW-1133">Transmembrane helix</keyword>
<feature type="transmembrane region" description="Helical" evidence="1">
    <location>
        <begin position="149"/>
        <end position="168"/>
    </location>
</feature>
<dbReference type="Gramene" id="KOM45625">
    <property type="protein sequence ID" value="KOM45625"/>
    <property type="gene ID" value="LR48_Vigan06g093100"/>
</dbReference>
<protein>
    <submittedName>
        <fullName evidence="2">Uncharacterized protein</fullName>
    </submittedName>
</protein>